<dbReference type="OrthoDB" id="5238683at2759"/>
<gene>
    <name evidence="2" type="ORF">VM1G_04854</name>
</gene>
<protein>
    <submittedName>
        <fullName evidence="2">Uncharacterized protein</fullName>
    </submittedName>
</protein>
<keyword evidence="3" id="KW-1185">Reference proteome</keyword>
<feature type="compositionally biased region" description="Basic and acidic residues" evidence="1">
    <location>
        <begin position="139"/>
        <end position="160"/>
    </location>
</feature>
<dbReference type="AlphaFoldDB" id="A0A194VYM9"/>
<sequence>MTTNALSQARSLQRKMEGTLLQLEKLGVLDGDDADEIRNIVAEGIAEKFDERYRTFPSDSMGVQIRRDMIPKPCVLKKRVDAHAKAIAEGSLPESVALARAYGNMRPTQPRETRVRQNPGAVFQVAANKPPVPKGHFYRKPDLPEEKGPFGKKPSPEKARKAASVEQKMVPKHPTSPVKPNLAPKAASTDQESDAFRLCLSDVELQKDWHDFMASDTLQARQDTLAGPPILTNQISSRGPRKVNKNTTDANQVSENPIPTNRSVTQAGQEAITSADADVSLGSPSSTNTTIDSDSVIIMYDDMMSDTEEHDKDSEPNIDFGDDLIWLGD</sequence>
<feature type="compositionally biased region" description="Polar residues" evidence="1">
    <location>
        <begin position="245"/>
        <end position="263"/>
    </location>
</feature>
<reference evidence="2" key="1">
    <citation type="submission" date="2014-12" db="EMBL/GenBank/DDBJ databases">
        <title>Genome Sequence of Valsa Canker Pathogens Uncovers a Specific Adaption of Colonization on Woody Bark.</title>
        <authorList>
            <person name="Yin Z."/>
            <person name="Liu H."/>
            <person name="Gao X."/>
            <person name="Li Z."/>
            <person name="Song N."/>
            <person name="Ke X."/>
            <person name="Dai Q."/>
            <person name="Wu Y."/>
            <person name="Sun Y."/>
            <person name="Xu J.-R."/>
            <person name="Kang Z.K."/>
            <person name="Wang L."/>
            <person name="Huang L."/>
        </authorList>
    </citation>
    <scope>NUCLEOTIDE SEQUENCE [LARGE SCALE GENOMIC DNA]</scope>
    <source>
        <strain evidence="2">03-8</strain>
    </source>
</reference>
<proteinExistence type="predicted"/>
<dbReference type="Proteomes" id="UP000078559">
    <property type="component" value="Chromosome 5"/>
</dbReference>
<evidence type="ECO:0000313" key="3">
    <source>
        <dbReference type="Proteomes" id="UP000078559"/>
    </source>
</evidence>
<organism evidence="2 3">
    <name type="scientific">Cytospora mali</name>
    <name type="common">Apple Valsa canker fungus</name>
    <name type="synonym">Valsa mali</name>
    <dbReference type="NCBI Taxonomy" id="578113"/>
    <lineage>
        <taxon>Eukaryota</taxon>
        <taxon>Fungi</taxon>
        <taxon>Dikarya</taxon>
        <taxon>Ascomycota</taxon>
        <taxon>Pezizomycotina</taxon>
        <taxon>Sordariomycetes</taxon>
        <taxon>Sordariomycetidae</taxon>
        <taxon>Diaporthales</taxon>
        <taxon>Cytosporaceae</taxon>
        <taxon>Cytospora</taxon>
    </lineage>
</organism>
<feature type="region of interest" description="Disordered" evidence="1">
    <location>
        <begin position="223"/>
        <end position="263"/>
    </location>
</feature>
<feature type="region of interest" description="Disordered" evidence="1">
    <location>
        <begin position="126"/>
        <end position="189"/>
    </location>
</feature>
<accession>A0A194VYM9</accession>
<evidence type="ECO:0000313" key="2">
    <source>
        <dbReference type="EMBL" id="KUI69324.1"/>
    </source>
</evidence>
<evidence type="ECO:0000256" key="1">
    <source>
        <dbReference type="SAM" id="MobiDB-lite"/>
    </source>
</evidence>
<dbReference type="EMBL" id="CM003102">
    <property type="protein sequence ID" value="KUI69324.1"/>
    <property type="molecule type" value="Genomic_DNA"/>
</dbReference>
<name>A0A194VYM9_CYTMA</name>